<sequence length="140" mass="15242">MVTLGKVKRHAIFSYGSLVGHHDRLVHRRWILKEDIGSPDILDTPELGPVADVQAVCQAIVWSMRTMPLGKLGLVAIALPGALPMLFVAAAQLRLQSILTKAVRTSFMLIRLAITSAAGAIFAGYGRSHRTPQSSVRAYR</sequence>
<keyword evidence="3" id="KW-1185">Reference proteome</keyword>
<keyword evidence="1" id="KW-0472">Membrane</keyword>
<evidence type="ECO:0000313" key="2">
    <source>
        <dbReference type="EMBL" id="MBC8751746.1"/>
    </source>
</evidence>
<keyword evidence="1" id="KW-0812">Transmembrane</keyword>
<feature type="transmembrane region" description="Helical" evidence="1">
    <location>
        <begin position="105"/>
        <end position="125"/>
    </location>
</feature>
<dbReference type="Proteomes" id="UP000736373">
    <property type="component" value="Unassembled WGS sequence"/>
</dbReference>
<protein>
    <submittedName>
        <fullName evidence="2">Uncharacterized protein</fullName>
    </submittedName>
</protein>
<feature type="transmembrane region" description="Helical" evidence="1">
    <location>
        <begin position="72"/>
        <end position="93"/>
    </location>
</feature>
<evidence type="ECO:0000313" key="3">
    <source>
        <dbReference type="Proteomes" id="UP000736373"/>
    </source>
</evidence>
<proteinExistence type="predicted"/>
<accession>A0ABR7PZV1</accession>
<comment type="caution">
    <text evidence="2">The sequence shown here is derived from an EMBL/GenBank/DDBJ whole genome shotgun (WGS) entry which is preliminary data.</text>
</comment>
<name>A0ABR7PZV1_9BURK</name>
<dbReference type="RefSeq" id="WP_187638657.1">
    <property type="nucleotide sequence ID" value="NZ_VZQQ01000065.1"/>
</dbReference>
<organism evidence="2 3">
    <name type="scientific">Paraburkholderia podalyriae</name>
    <dbReference type="NCBI Taxonomy" id="1938811"/>
    <lineage>
        <taxon>Bacteria</taxon>
        <taxon>Pseudomonadati</taxon>
        <taxon>Pseudomonadota</taxon>
        <taxon>Betaproteobacteria</taxon>
        <taxon>Burkholderiales</taxon>
        <taxon>Burkholderiaceae</taxon>
        <taxon>Paraburkholderia</taxon>
    </lineage>
</organism>
<reference evidence="2 3" key="1">
    <citation type="submission" date="2019-09" db="EMBL/GenBank/DDBJ databases">
        <title>Paraburkholderia podalyriae sp. nov., A South African Podalyria-associated rhizobium.</title>
        <authorList>
            <person name="Mavima L."/>
            <person name="Beukes C.W."/>
            <person name="Palmer M."/>
            <person name="De Meyer S.E."/>
            <person name="James E.K."/>
            <person name="Maluk M."/>
            <person name="Avontuur J.R."/>
            <person name="Chan W.Y."/>
            <person name="Venter S.N."/>
            <person name="Steenkamp E.T."/>
        </authorList>
    </citation>
    <scope>NUCLEOTIDE SEQUENCE [LARGE SCALE GENOMIC DNA]</scope>
    <source>
        <strain evidence="2 3">WC7.3b</strain>
    </source>
</reference>
<evidence type="ECO:0000256" key="1">
    <source>
        <dbReference type="SAM" id="Phobius"/>
    </source>
</evidence>
<dbReference type="EMBL" id="VZQQ01000065">
    <property type="protein sequence ID" value="MBC8751746.1"/>
    <property type="molecule type" value="Genomic_DNA"/>
</dbReference>
<gene>
    <name evidence="2" type="ORF">F6X42_36215</name>
</gene>
<keyword evidence="1" id="KW-1133">Transmembrane helix</keyword>